<accession>A0ABN2W6H7</accession>
<protein>
    <submittedName>
        <fullName evidence="1">Uncharacterized protein</fullName>
    </submittedName>
</protein>
<dbReference type="Proteomes" id="UP001500016">
    <property type="component" value="Unassembled WGS sequence"/>
</dbReference>
<organism evidence="1 2">
    <name type="scientific">Streptomyces albiaxialis</name>
    <dbReference type="NCBI Taxonomy" id="329523"/>
    <lineage>
        <taxon>Bacteria</taxon>
        <taxon>Bacillati</taxon>
        <taxon>Actinomycetota</taxon>
        <taxon>Actinomycetes</taxon>
        <taxon>Kitasatosporales</taxon>
        <taxon>Streptomycetaceae</taxon>
        <taxon>Streptomyces</taxon>
    </lineage>
</organism>
<name>A0ABN2W6H7_9ACTN</name>
<comment type="caution">
    <text evidence="1">The sequence shown here is derived from an EMBL/GenBank/DDBJ whole genome shotgun (WGS) entry which is preliminary data.</text>
</comment>
<gene>
    <name evidence="1" type="ORF">GCM10009801_42010</name>
</gene>
<sequence length="89" mass="9037">MLTIAISGFAVLVSLGSLILAHASSRRAQMPVLQFMWEDGREDEEGGGDGSGGGGWPRGSGCAAGWAAGPTPCCRTCRGITSPRCEGGP</sequence>
<reference evidence="1 2" key="1">
    <citation type="journal article" date="2019" name="Int. J. Syst. Evol. Microbiol.">
        <title>The Global Catalogue of Microorganisms (GCM) 10K type strain sequencing project: providing services to taxonomists for standard genome sequencing and annotation.</title>
        <authorList>
            <consortium name="The Broad Institute Genomics Platform"/>
            <consortium name="The Broad Institute Genome Sequencing Center for Infectious Disease"/>
            <person name="Wu L."/>
            <person name="Ma J."/>
        </authorList>
    </citation>
    <scope>NUCLEOTIDE SEQUENCE [LARGE SCALE GENOMIC DNA]</scope>
    <source>
        <strain evidence="1 2">JCM 15478</strain>
    </source>
</reference>
<dbReference type="EMBL" id="BAAAPE010000011">
    <property type="protein sequence ID" value="GAA2082342.1"/>
    <property type="molecule type" value="Genomic_DNA"/>
</dbReference>
<proteinExistence type="predicted"/>
<evidence type="ECO:0000313" key="2">
    <source>
        <dbReference type="Proteomes" id="UP001500016"/>
    </source>
</evidence>
<keyword evidence="2" id="KW-1185">Reference proteome</keyword>
<evidence type="ECO:0000313" key="1">
    <source>
        <dbReference type="EMBL" id="GAA2082342.1"/>
    </source>
</evidence>